<evidence type="ECO:0000259" key="13">
    <source>
        <dbReference type="PROSITE" id="PS50213"/>
    </source>
</evidence>
<dbReference type="PANTHER" id="PTHR32382:SF6">
    <property type="entry name" value="FASCICLIN-LIKE ARABINOGALACTAN PROTEIN 14"/>
    <property type="match status" value="1"/>
</dbReference>
<dbReference type="Gramene" id="OIW03061">
    <property type="protein sequence ID" value="OIW03061"/>
    <property type="gene ID" value="TanjilG_19341"/>
</dbReference>
<dbReference type="STRING" id="3871.A0A1J7HMX8"/>
<dbReference type="OrthoDB" id="694090at2759"/>
<dbReference type="GO" id="GO:0098552">
    <property type="term" value="C:side of membrane"/>
    <property type="evidence" value="ECO:0007669"/>
    <property type="project" value="UniProtKB-KW"/>
</dbReference>
<protein>
    <recommendedName>
        <fullName evidence="13">FAS1 domain-containing protein</fullName>
    </recommendedName>
</protein>
<dbReference type="OMA" id="GIENMAP"/>
<accession>A0A1J7HMX8</accession>
<gene>
    <name evidence="14" type="ORF">TanjilG_19341</name>
</gene>
<keyword evidence="9" id="KW-0449">Lipoprotein</keyword>
<feature type="region of interest" description="Disordered" evidence="11">
    <location>
        <begin position="182"/>
        <end position="245"/>
    </location>
</feature>
<evidence type="ECO:0000256" key="6">
    <source>
        <dbReference type="ARBA" id="ARBA00022974"/>
    </source>
</evidence>
<name>A0A1J7HMX8_LUPAN</name>
<dbReference type="InterPro" id="IPR000782">
    <property type="entry name" value="FAS1_domain"/>
</dbReference>
<feature type="domain" description="FAS1" evidence="13">
    <location>
        <begin position="23"/>
        <end position="153"/>
    </location>
</feature>
<evidence type="ECO:0000256" key="1">
    <source>
        <dbReference type="ARBA" id="ARBA00004609"/>
    </source>
</evidence>
<evidence type="ECO:0000256" key="10">
    <source>
        <dbReference type="ARBA" id="ARBA00024686"/>
    </source>
</evidence>
<dbReference type="AlphaFoldDB" id="A0A1J7HMX8"/>
<keyword evidence="3" id="KW-1003">Cell membrane</keyword>
<evidence type="ECO:0000256" key="4">
    <source>
        <dbReference type="ARBA" id="ARBA00022622"/>
    </source>
</evidence>
<dbReference type="GO" id="GO:0005886">
    <property type="term" value="C:plasma membrane"/>
    <property type="evidence" value="ECO:0007669"/>
    <property type="project" value="UniProtKB-SubCell"/>
</dbReference>
<dbReference type="PANTHER" id="PTHR32382">
    <property type="entry name" value="FASCICLIN-LIKE ARABINOGALACTAN PROTEIN"/>
    <property type="match status" value="1"/>
</dbReference>
<organism evidence="14 15">
    <name type="scientific">Lupinus angustifolius</name>
    <name type="common">Narrow-leaved blue lupine</name>
    <dbReference type="NCBI Taxonomy" id="3871"/>
    <lineage>
        <taxon>Eukaryota</taxon>
        <taxon>Viridiplantae</taxon>
        <taxon>Streptophyta</taxon>
        <taxon>Embryophyta</taxon>
        <taxon>Tracheophyta</taxon>
        <taxon>Spermatophyta</taxon>
        <taxon>Magnoliopsida</taxon>
        <taxon>eudicotyledons</taxon>
        <taxon>Gunneridae</taxon>
        <taxon>Pentapetalae</taxon>
        <taxon>rosids</taxon>
        <taxon>fabids</taxon>
        <taxon>Fabales</taxon>
        <taxon>Fabaceae</taxon>
        <taxon>Papilionoideae</taxon>
        <taxon>50 kb inversion clade</taxon>
        <taxon>genistoids sensu lato</taxon>
        <taxon>core genistoids</taxon>
        <taxon>Genisteae</taxon>
        <taxon>Lupinus</taxon>
    </lineage>
</organism>
<dbReference type="KEGG" id="lang:109357824"/>
<evidence type="ECO:0000256" key="3">
    <source>
        <dbReference type="ARBA" id="ARBA00022475"/>
    </source>
</evidence>
<evidence type="ECO:0000256" key="7">
    <source>
        <dbReference type="ARBA" id="ARBA00023136"/>
    </source>
</evidence>
<feature type="compositionally biased region" description="Low complexity" evidence="11">
    <location>
        <begin position="232"/>
        <end position="245"/>
    </location>
</feature>
<dbReference type="PROSITE" id="PS51257">
    <property type="entry name" value="PROKAR_LIPOPROTEIN"/>
    <property type="match status" value="1"/>
</dbReference>
<evidence type="ECO:0000256" key="2">
    <source>
        <dbReference type="ARBA" id="ARBA00007843"/>
    </source>
</evidence>
<keyword evidence="6" id="KW-0654">Proteoglycan</keyword>
<comment type="similarity">
    <text evidence="2">Belongs to the fasciclin-like AGP family.</text>
</comment>
<keyword evidence="15" id="KW-1185">Reference proteome</keyword>
<dbReference type="EMBL" id="CM007370">
    <property type="protein sequence ID" value="OIW03061.1"/>
    <property type="molecule type" value="Genomic_DNA"/>
</dbReference>
<evidence type="ECO:0000256" key="8">
    <source>
        <dbReference type="ARBA" id="ARBA00023180"/>
    </source>
</evidence>
<dbReference type="Proteomes" id="UP000188354">
    <property type="component" value="Chromosome LG10"/>
</dbReference>
<comment type="subcellular location">
    <subcellularLocation>
        <location evidence="1">Cell membrane</location>
        <topology evidence="1">Lipid-anchor</topology>
        <topology evidence="1">GPI-anchor</topology>
    </subcellularLocation>
</comment>
<dbReference type="Gene3D" id="2.30.180.10">
    <property type="entry name" value="FAS1 domain"/>
    <property type="match status" value="1"/>
</dbReference>
<dbReference type="Pfam" id="PF02469">
    <property type="entry name" value="Fasciclin"/>
    <property type="match status" value="1"/>
</dbReference>
<comment type="function">
    <text evidence="10">May be a cell surface adhesion protein.</text>
</comment>
<reference evidence="14 15" key="1">
    <citation type="journal article" date="2017" name="Plant Biotechnol. J.">
        <title>A comprehensive draft genome sequence for lupin (Lupinus angustifolius), an emerging health food: insights into plant-microbe interactions and legume evolution.</title>
        <authorList>
            <person name="Hane J.K."/>
            <person name="Ming Y."/>
            <person name="Kamphuis L.G."/>
            <person name="Nelson M.N."/>
            <person name="Garg G."/>
            <person name="Atkins C.A."/>
            <person name="Bayer P.E."/>
            <person name="Bravo A."/>
            <person name="Bringans S."/>
            <person name="Cannon S."/>
            <person name="Edwards D."/>
            <person name="Foley R."/>
            <person name="Gao L.L."/>
            <person name="Harrison M.J."/>
            <person name="Huang W."/>
            <person name="Hurgobin B."/>
            <person name="Li S."/>
            <person name="Liu C.W."/>
            <person name="McGrath A."/>
            <person name="Morahan G."/>
            <person name="Murray J."/>
            <person name="Weller J."/>
            <person name="Jian J."/>
            <person name="Singh K.B."/>
        </authorList>
    </citation>
    <scope>NUCLEOTIDE SEQUENCE [LARGE SCALE GENOMIC DNA]</scope>
    <source>
        <strain evidence="15">cv. Tanjil</strain>
        <tissue evidence="14">Whole plant</tissue>
    </source>
</reference>
<evidence type="ECO:0000313" key="15">
    <source>
        <dbReference type="Proteomes" id="UP000188354"/>
    </source>
</evidence>
<evidence type="ECO:0000256" key="9">
    <source>
        <dbReference type="ARBA" id="ARBA00023288"/>
    </source>
</evidence>
<dbReference type="InterPro" id="IPR036378">
    <property type="entry name" value="FAS1_dom_sf"/>
</dbReference>
<dbReference type="SUPFAM" id="SSF82153">
    <property type="entry name" value="FAS1 domain"/>
    <property type="match status" value="1"/>
</dbReference>
<keyword evidence="4" id="KW-0336">GPI-anchor</keyword>
<evidence type="ECO:0000256" key="5">
    <source>
        <dbReference type="ARBA" id="ARBA00022729"/>
    </source>
</evidence>
<dbReference type="InterPro" id="IPR033254">
    <property type="entry name" value="Plant_FLA"/>
</dbReference>
<evidence type="ECO:0000256" key="12">
    <source>
        <dbReference type="SAM" id="SignalP"/>
    </source>
</evidence>
<keyword evidence="8" id="KW-0325">Glycoprotein</keyword>
<sequence>MSLKSSSLLYLSLFLTLSCAIHALDITKLLNKYPEFSTFNNYLTQTNLADQINKRNTITILAVDNGAASSISGKSQATIKAIISTHVVLDYFDEKKLTEAIGSGDELTTLYQSSGLAINRQGFIKVALVGEGNIGFGSAVKGAQIDAELERTITTQPYNISIIKISKLIVFPGADNAQTAKATAPVSSQSVEAPAPSRKVKAPSPARDESVADSPEGAGVPDAEASGQISEAPGPSGADDAADAASSSSSNIQIGLVGIVMSFASLLVVL</sequence>
<evidence type="ECO:0000313" key="14">
    <source>
        <dbReference type="EMBL" id="OIW03061.1"/>
    </source>
</evidence>
<feature type="chain" id="PRO_5013040721" description="FAS1 domain-containing protein" evidence="12">
    <location>
        <begin position="24"/>
        <end position="270"/>
    </location>
</feature>
<proteinExistence type="inferred from homology"/>
<feature type="signal peptide" evidence="12">
    <location>
        <begin position="1"/>
        <end position="23"/>
    </location>
</feature>
<dbReference type="PROSITE" id="PS50213">
    <property type="entry name" value="FAS1"/>
    <property type="match status" value="1"/>
</dbReference>
<evidence type="ECO:0000256" key="11">
    <source>
        <dbReference type="SAM" id="MobiDB-lite"/>
    </source>
</evidence>
<feature type="compositionally biased region" description="Polar residues" evidence="11">
    <location>
        <begin position="182"/>
        <end position="191"/>
    </location>
</feature>
<keyword evidence="5 12" id="KW-0732">Signal</keyword>
<dbReference type="FunFam" id="2.30.180.10:FF:000015">
    <property type="entry name" value="Fasciclin-like arabinogalactan protein 3"/>
    <property type="match status" value="1"/>
</dbReference>
<keyword evidence="7" id="KW-0472">Membrane</keyword>